<evidence type="ECO:0008006" key="3">
    <source>
        <dbReference type="Google" id="ProtNLM"/>
    </source>
</evidence>
<reference evidence="1 2" key="1">
    <citation type="submission" date="2023-08" db="EMBL/GenBank/DDBJ databases">
        <title>Microbacterium aquilitoris sp. nov. and Microbacterium gwkjibeachense sp. nov., isolated from beach.</title>
        <authorList>
            <person name="Lee S.D."/>
            <person name="Yang H."/>
            <person name="Kim I."/>
        </authorList>
    </citation>
    <scope>NUCLEOTIDE SEQUENCE [LARGE SCALE GENOMIC DNA]</scope>
    <source>
        <strain evidence="1 2">KSW-18</strain>
    </source>
</reference>
<protein>
    <recommendedName>
        <fullName evidence="3">Nucleoside 2-deoxyribosyltransferase</fullName>
    </recommendedName>
</protein>
<dbReference type="Proteomes" id="UP001262835">
    <property type="component" value="Unassembled WGS sequence"/>
</dbReference>
<gene>
    <name evidence="1" type="ORF">Q9S78_02100</name>
</gene>
<accession>A0ABU3GFI2</accession>
<dbReference type="EMBL" id="JAUZVT010000001">
    <property type="protein sequence ID" value="MDT3329451.1"/>
    <property type="molecule type" value="Genomic_DNA"/>
</dbReference>
<proteinExistence type="predicted"/>
<comment type="caution">
    <text evidence="1">The sequence shown here is derived from an EMBL/GenBank/DDBJ whole genome shotgun (WGS) entry which is preliminary data.</text>
</comment>
<sequence>MFSLLVGLIDGTVPSSRMFEHTHVDLRDRFTNDLSGLHSVPALCMPEVGDDRYPQVAQIGSTLAVKQVNREHRFKFVPDPRFTSIPLSVVQGIASELGINDWELVRTHWAVKEENLFEALYASLQQAPEVTGAKDAGAVSFPTSEARDRSLVAVMMPFDPAFDIVYETISAAAVDAGMVTVRVDDIWEQDHIMGDVASILWRAQVVVADLTGRNTNVFYEAGLAHALPRPTILLTQSADDVPFDLKSIRYLQYGLGSEDRRQLRDRLGKRLQTLQQR</sequence>
<evidence type="ECO:0000313" key="1">
    <source>
        <dbReference type="EMBL" id="MDT3329451.1"/>
    </source>
</evidence>
<dbReference type="RefSeq" id="WP_311868608.1">
    <property type="nucleotide sequence ID" value="NZ_JAUZVT010000001.1"/>
</dbReference>
<name>A0ABU3GFI2_9MICO</name>
<organism evidence="1 2">
    <name type="scientific">Microbacterium aquilitoris</name>
    <dbReference type="NCBI Taxonomy" id="3067307"/>
    <lineage>
        <taxon>Bacteria</taxon>
        <taxon>Bacillati</taxon>
        <taxon>Actinomycetota</taxon>
        <taxon>Actinomycetes</taxon>
        <taxon>Micrococcales</taxon>
        <taxon>Microbacteriaceae</taxon>
        <taxon>Microbacterium</taxon>
    </lineage>
</organism>
<keyword evidence="2" id="KW-1185">Reference proteome</keyword>
<evidence type="ECO:0000313" key="2">
    <source>
        <dbReference type="Proteomes" id="UP001262835"/>
    </source>
</evidence>
<dbReference type="Gene3D" id="3.40.50.450">
    <property type="match status" value="1"/>
</dbReference>